<dbReference type="Pfam" id="PF12723">
    <property type="entry name" value="DUF3809"/>
    <property type="match status" value="1"/>
</dbReference>
<evidence type="ECO:0008006" key="3">
    <source>
        <dbReference type="Google" id="ProtNLM"/>
    </source>
</evidence>
<organism evidence="1 2">
    <name type="scientific">Oceanithermus desulfurans NBRC 100063</name>
    <dbReference type="NCBI Taxonomy" id="1227550"/>
    <lineage>
        <taxon>Bacteria</taxon>
        <taxon>Thermotogati</taxon>
        <taxon>Deinococcota</taxon>
        <taxon>Deinococci</taxon>
        <taxon>Thermales</taxon>
        <taxon>Thermaceae</taxon>
        <taxon>Oceanithermus</taxon>
    </lineage>
</organism>
<proteinExistence type="predicted"/>
<evidence type="ECO:0000313" key="1">
    <source>
        <dbReference type="EMBL" id="GEM88869.1"/>
    </source>
</evidence>
<dbReference type="Proteomes" id="UP000321827">
    <property type="component" value="Unassembled WGS sequence"/>
</dbReference>
<protein>
    <recommendedName>
        <fullName evidence="3">DUF3809 domain-containing protein</fullName>
    </recommendedName>
</protein>
<sequence>MELERDVAFCLAAADPAAAQALLERPQEALGRLAVFRDLELSGDELRGALVAPFALLGEVRFPFRARFSTRNDVAELEALDPGADDLAAELSGQARREGSRVCYRARVRLRVRLPEGEKWGGRAFKKMAEAAFARTLERTLTDVNSGAHGGLLD</sequence>
<accession>A0A511RGV3</accession>
<evidence type="ECO:0000313" key="2">
    <source>
        <dbReference type="Proteomes" id="UP000321827"/>
    </source>
</evidence>
<comment type="caution">
    <text evidence="1">The sequence shown here is derived from an EMBL/GenBank/DDBJ whole genome shotgun (WGS) entry which is preliminary data.</text>
</comment>
<reference evidence="1 2" key="1">
    <citation type="submission" date="2019-07" db="EMBL/GenBank/DDBJ databases">
        <title>Whole genome shotgun sequence of Oceanithermus desulfurans NBRC 100063.</title>
        <authorList>
            <person name="Hosoyama A."/>
            <person name="Uohara A."/>
            <person name="Ohji S."/>
            <person name="Ichikawa N."/>
        </authorList>
    </citation>
    <scope>NUCLEOTIDE SEQUENCE [LARGE SCALE GENOMIC DNA]</scope>
    <source>
        <strain evidence="1 2">NBRC 100063</strain>
    </source>
</reference>
<dbReference type="AlphaFoldDB" id="A0A511RGV3"/>
<dbReference type="Gene3D" id="3.30.530.70">
    <property type="entry name" value="Uncharacterised protein PF12723, DUF3809"/>
    <property type="match status" value="1"/>
</dbReference>
<name>A0A511RGV3_9DEIN</name>
<dbReference type="InterPro" id="IPR024219">
    <property type="entry name" value="DUF3809"/>
</dbReference>
<dbReference type="OrthoDB" id="26158at2"/>
<gene>
    <name evidence="1" type="ORF">ODE01S_03030</name>
</gene>
<dbReference type="EMBL" id="BJXN01000002">
    <property type="protein sequence ID" value="GEM88869.1"/>
    <property type="molecule type" value="Genomic_DNA"/>
</dbReference>
<dbReference type="RefSeq" id="WP_147145118.1">
    <property type="nucleotide sequence ID" value="NZ_BJXN01000002.1"/>
</dbReference>